<dbReference type="InterPro" id="IPR012347">
    <property type="entry name" value="Ferritin-like"/>
</dbReference>
<gene>
    <name evidence="3" type="ORF">SAMN05421541_109158</name>
</gene>
<keyword evidence="4" id="KW-1185">Reference proteome</keyword>
<dbReference type="PANTHER" id="PTHR38593">
    <property type="entry name" value="BLR2558 PROTEIN"/>
    <property type="match status" value="1"/>
</dbReference>
<dbReference type="InterPro" id="IPR025419">
    <property type="entry name" value="DUF4142"/>
</dbReference>
<accession>A0A1I2I002</accession>
<reference evidence="3 4" key="1">
    <citation type="submission" date="2016-10" db="EMBL/GenBank/DDBJ databases">
        <authorList>
            <person name="de Groot N.N."/>
        </authorList>
    </citation>
    <scope>NUCLEOTIDE SEQUENCE [LARGE SCALE GENOMIC DNA]</scope>
    <source>
        <strain evidence="3 4">DSM 43019</strain>
    </source>
</reference>
<evidence type="ECO:0000256" key="1">
    <source>
        <dbReference type="SAM" id="SignalP"/>
    </source>
</evidence>
<proteinExistence type="predicted"/>
<feature type="chain" id="PRO_5011589298" evidence="1">
    <location>
        <begin position="32"/>
        <end position="257"/>
    </location>
</feature>
<feature type="signal peptide" evidence="1">
    <location>
        <begin position="1"/>
        <end position="31"/>
    </location>
</feature>
<keyword evidence="1" id="KW-0732">Signal</keyword>
<sequence length="257" mass="25529">MLFRRIMVAVGAAASVAAGGAATLAATPAFAEPAAGPVASEAGGAPALTGAAALTPALGGPAAVAVGPAAAGAVSPAWEAAVAVGPVAAGAVSPARVVAGGSPGLAVDTLRTGIAEPSTQDTAFLQAANEINLAGIAQGRIAWTRTTNAEVKEIAGRFMVDHIRLNAEITEAARKLKLKLNATPNAEQIAVAERYQAASAGSFDLLYLSTQLELQQEAKRIADAQVARGSDASIKQVAAEAAPILAGHQKMLRDATS</sequence>
<dbReference type="EMBL" id="FONV01000009">
    <property type="protein sequence ID" value="SFF35604.1"/>
    <property type="molecule type" value="Genomic_DNA"/>
</dbReference>
<dbReference type="Pfam" id="PF13628">
    <property type="entry name" value="DUF4142"/>
    <property type="match status" value="1"/>
</dbReference>
<organism evidence="3 4">
    <name type="scientific">Actinoplanes philippinensis</name>
    <dbReference type="NCBI Taxonomy" id="35752"/>
    <lineage>
        <taxon>Bacteria</taxon>
        <taxon>Bacillati</taxon>
        <taxon>Actinomycetota</taxon>
        <taxon>Actinomycetes</taxon>
        <taxon>Micromonosporales</taxon>
        <taxon>Micromonosporaceae</taxon>
        <taxon>Actinoplanes</taxon>
    </lineage>
</organism>
<dbReference type="STRING" id="35752.SAMN05421541_109158"/>
<protein>
    <submittedName>
        <fullName evidence="3">Predicted outer membrane protein</fullName>
    </submittedName>
</protein>
<name>A0A1I2I002_9ACTN</name>
<evidence type="ECO:0000313" key="3">
    <source>
        <dbReference type="EMBL" id="SFF35604.1"/>
    </source>
</evidence>
<evidence type="ECO:0000259" key="2">
    <source>
        <dbReference type="Pfam" id="PF13628"/>
    </source>
</evidence>
<dbReference type="Gene3D" id="1.20.1260.10">
    <property type="match status" value="1"/>
</dbReference>
<dbReference type="RefSeq" id="WP_143133914.1">
    <property type="nucleotide sequence ID" value="NZ_BOMT01000053.1"/>
</dbReference>
<dbReference type="AlphaFoldDB" id="A0A1I2I002"/>
<dbReference type="OrthoDB" id="3405189at2"/>
<dbReference type="PANTHER" id="PTHR38593:SF1">
    <property type="entry name" value="BLR2558 PROTEIN"/>
    <property type="match status" value="1"/>
</dbReference>
<evidence type="ECO:0000313" key="4">
    <source>
        <dbReference type="Proteomes" id="UP000199645"/>
    </source>
</evidence>
<dbReference type="Proteomes" id="UP000199645">
    <property type="component" value="Unassembled WGS sequence"/>
</dbReference>
<feature type="domain" description="DUF4142" evidence="2">
    <location>
        <begin position="120"/>
        <end position="253"/>
    </location>
</feature>